<keyword evidence="4" id="KW-1185">Reference proteome</keyword>
<evidence type="ECO:0000256" key="1">
    <source>
        <dbReference type="SAM" id="MobiDB-lite"/>
    </source>
</evidence>
<feature type="signal peptide" evidence="2">
    <location>
        <begin position="1"/>
        <end position="19"/>
    </location>
</feature>
<comment type="caution">
    <text evidence="3">The sequence shown here is derived from an EMBL/GenBank/DDBJ whole genome shotgun (WGS) entry which is preliminary data.</text>
</comment>
<gene>
    <name evidence="3" type="ORF">D4100_04600</name>
</gene>
<evidence type="ECO:0000313" key="4">
    <source>
        <dbReference type="Proteomes" id="UP000284338"/>
    </source>
</evidence>
<keyword evidence="2" id="KW-0732">Signal</keyword>
<feature type="chain" id="PRO_5041668826" evidence="2">
    <location>
        <begin position="20"/>
        <end position="116"/>
    </location>
</feature>
<dbReference type="AlphaFoldDB" id="A0AA92X6E2"/>
<sequence length="116" mass="13036">MKRIFLACVAQCCSFSSQALVDLQYHAALPPDNKVSEDYQQKRSGLQHKIWSAEGVALANEKALELERQQGVSEQANRRRNSAMFGEHRCGSKPQQGGTCRLPGRDMALPNLKRHR</sequence>
<organism evidence="3 4">
    <name type="scientific">Serratia inhibens</name>
    <dbReference type="NCBI Taxonomy" id="2338073"/>
    <lineage>
        <taxon>Bacteria</taxon>
        <taxon>Pseudomonadati</taxon>
        <taxon>Pseudomonadota</taxon>
        <taxon>Gammaproteobacteria</taxon>
        <taxon>Enterobacterales</taxon>
        <taxon>Yersiniaceae</taxon>
        <taxon>Serratia</taxon>
    </lineage>
</organism>
<name>A0AA92X6E2_9GAMM</name>
<evidence type="ECO:0000256" key="2">
    <source>
        <dbReference type="SAM" id="SignalP"/>
    </source>
</evidence>
<proteinExistence type="predicted"/>
<protein>
    <submittedName>
        <fullName evidence="3">Uncharacterized protein</fullName>
    </submittedName>
</protein>
<feature type="region of interest" description="Disordered" evidence="1">
    <location>
        <begin position="68"/>
        <end position="116"/>
    </location>
</feature>
<dbReference type="EMBL" id="QYYG01000001">
    <property type="protein sequence ID" value="RJF58052.1"/>
    <property type="molecule type" value="Genomic_DNA"/>
</dbReference>
<dbReference type="Proteomes" id="UP000284338">
    <property type="component" value="Unassembled WGS sequence"/>
</dbReference>
<reference evidence="3 4" key="1">
    <citation type="submission" date="2018-09" db="EMBL/GenBank/DDBJ databases">
        <title>Draft genome of a novel serratia sp. strain with antifungal activity.</title>
        <authorList>
            <person name="Dichmann S.I."/>
            <person name="Park B.P."/>
            <person name="Pathiraja D."/>
            <person name="Choi I.-G."/>
            <person name="Stougaard P."/>
            <person name="Hennessy R.C."/>
        </authorList>
    </citation>
    <scope>NUCLEOTIDE SEQUENCE [LARGE SCALE GENOMIC DNA]</scope>
    <source>
        <strain evidence="3 4">S40</strain>
    </source>
</reference>
<accession>A0AA92X6E2</accession>
<dbReference type="RefSeq" id="WP_006316723.1">
    <property type="nucleotide sequence ID" value="NZ_QYYG01000001.1"/>
</dbReference>
<evidence type="ECO:0000313" key="3">
    <source>
        <dbReference type="EMBL" id="RJF58052.1"/>
    </source>
</evidence>